<evidence type="ECO:0000313" key="9">
    <source>
        <dbReference type="EMBL" id="MBI2877999.1"/>
    </source>
</evidence>
<gene>
    <name evidence="9" type="ORF">HYY20_14070</name>
</gene>
<keyword evidence="3" id="KW-1134">Transmembrane beta strand</keyword>
<dbReference type="Gene3D" id="2.40.160.60">
    <property type="entry name" value="Outer membrane protein transport protein (OMPP1/FadL/TodX)"/>
    <property type="match status" value="1"/>
</dbReference>
<dbReference type="GO" id="GO:0015483">
    <property type="term" value="F:long-chain fatty acid transporting porin activity"/>
    <property type="evidence" value="ECO:0007669"/>
    <property type="project" value="TreeGrafter"/>
</dbReference>
<proteinExistence type="inferred from homology"/>
<keyword evidence="6" id="KW-0472">Membrane</keyword>
<organism evidence="9 10">
    <name type="scientific">Tectimicrobiota bacterium</name>
    <dbReference type="NCBI Taxonomy" id="2528274"/>
    <lineage>
        <taxon>Bacteria</taxon>
        <taxon>Pseudomonadati</taxon>
        <taxon>Nitrospinota/Tectimicrobiota group</taxon>
        <taxon>Candidatus Tectimicrobiota</taxon>
    </lineage>
</organism>
<evidence type="ECO:0000256" key="8">
    <source>
        <dbReference type="SAM" id="SignalP"/>
    </source>
</evidence>
<dbReference type="AlphaFoldDB" id="A0A932CRL5"/>
<feature type="signal peptide" evidence="8">
    <location>
        <begin position="1"/>
        <end position="24"/>
    </location>
</feature>
<keyword evidence="7" id="KW-0998">Cell outer membrane</keyword>
<evidence type="ECO:0000256" key="4">
    <source>
        <dbReference type="ARBA" id="ARBA00022692"/>
    </source>
</evidence>
<evidence type="ECO:0000256" key="7">
    <source>
        <dbReference type="ARBA" id="ARBA00023237"/>
    </source>
</evidence>
<comment type="caution">
    <text evidence="9">The sequence shown here is derived from an EMBL/GenBank/DDBJ whole genome shotgun (WGS) entry which is preliminary data.</text>
</comment>
<dbReference type="InterPro" id="IPR005017">
    <property type="entry name" value="OMPP1/FadL/TodX"/>
</dbReference>
<evidence type="ECO:0000256" key="5">
    <source>
        <dbReference type="ARBA" id="ARBA00022729"/>
    </source>
</evidence>
<evidence type="ECO:0000256" key="1">
    <source>
        <dbReference type="ARBA" id="ARBA00004571"/>
    </source>
</evidence>
<keyword evidence="5 8" id="KW-0732">Signal</keyword>
<feature type="chain" id="PRO_5038139674" evidence="8">
    <location>
        <begin position="25"/>
        <end position="459"/>
    </location>
</feature>
<evidence type="ECO:0000256" key="3">
    <source>
        <dbReference type="ARBA" id="ARBA00022452"/>
    </source>
</evidence>
<evidence type="ECO:0000256" key="6">
    <source>
        <dbReference type="ARBA" id="ARBA00023136"/>
    </source>
</evidence>
<dbReference type="EMBL" id="JACPRF010000428">
    <property type="protein sequence ID" value="MBI2877999.1"/>
    <property type="molecule type" value="Genomic_DNA"/>
</dbReference>
<reference evidence="9" key="1">
    <citation type="submission" date="2020-07" db="EMBL/GenBank/DDBJ databases">
        <title>Huge and variable diversity of episymbiotic CPR bacteria and DPANN archaea in groundwater ecosystems.</title>
        <authorList>
            <person name="He C.Y."/>
            <person name="Keren R."/>
            <person name="Whittaker M."/>
            <person name="Farag I.F."/>
            <person name="Doudna J."/>
            <person name="Cate J.H.D."/>
            <person name="Banfield J.F."/>
        </authorList>
    </citation>
    <scope>NUCLEOTIDE SEQUENCE</scope>
    <source>
        <strain evidence="9">NC_groundwater_672_Ag_B-0.1um_62_36</strain>
    </source>
</reference>
<keyword evidence="4" id="KW-0812">Transmembrane</keyword>
<dbReference type="PANTHER" id="PTHR35093">
    <property type="entry name" value="OUTER MEMBRANE PROTEIN NMB0088-RELATED"/>
    <property type="match status" value="1"/>
</dbReference>
<protein>
    <submittedName>
        <fullName evidence="9">Outer membrane protein transport protein</fullName>
    </submittedName>
</protein>
<accession>A0A932CRL5</accession>
<sequence>MRRTTAAWLLMAAIVLGGTRQARASAYEFFGTGLRALSMGGAFIGKADDSTATYWNPAGLAQLKGRAIEFDLEKDSVSYADNNSIRNVNPERASIERNDVFLRWIPSEPRRFDEPKPKIFYAAGDSSGYYQWGKYTFGGAFYVPNGNYADRKDTVLDRQTKAFIRAKFYSRFFLSVANLSVAREVLPGVMLGGGVNVLYGSFLTNLDKHYLGGNRPELNNTYGIDSQGSGYGVEGVFGILLKPAPWLSLGAVYRTGANINVKGHFHILQTPIRDGNRVIHPGYDRASDYKQDFPLPRTFGAGIALTPFSPVTLTFDLQGTDWTNMKTEIDFEEQRKGRVEGRGPFPLSNLNHNLDWNLTLRYRVGAEYRVNDRLSVMCGYAYDENAVPDSRSSITNIIGFRMQMMSIGISYAPRRWGSYELDPWRIDLHYNHHRYYEHVEGQAIRGRDNMIGLGIGYHF</sequence>
<dbReference type="PANTHER" id="PTHR35093:SF8">
    <property type="entry name" value="OUTER MEMBRANE PROTEIN NMB0088-RELATED"/>
    <property type="match status" value="1"/>
</dbReference>
<evidence type="ECO:0000313" key="10">
    <source>
        <dbReference type="Proteomes" id="UP000769766"/>
    </source>
</evidence>
<evidence type="ECO:0000256" key="2">
    <source>
        <dbReference type="ARBA" id="ARBA00008163"/>
    </source>
</evidence>
<dbReference type="Pfam" id="PF03349">
    <property type="entry name" value="Toluene_X"/>
    <property type="match status" value="1"/>
</dbReference>
<comment type="subcellular location">
    <subcellularLocation>
        <location evidence="1">Cell outer membrane</location>
        <topology evidence="1">Multi-pass membrane protein</topology>
    </subcellularLocation>
</comment>
<dbReference type="SUPFAM" id="SSF56935">
    <property type="entry name" value="Porins"/>
    <property type="match status" value="1"/>
</dbReference>
<comment type="similarity">
    <text evidence="2">Belongs to the OmpP1/FadL family.</text>
</comment>
<dbReference type="GO" id="GO:0009279">
    <property type="term" value="C:cell outer membrane"/>
    <property type="evidence" value="ECO:0007669"/>
    <property type="project" value="UniProtKB-SubCell"/>
</dbReference>
<dbReference type="Proteomes" id="UP000769766">
    <property type="component" value="Unassembled WGS sequence"/>
</dbReference>
<name>A0A932CRL5_UNCTE</name>